<dbReference type="SUPFAM" id="SSF53098">
    <property type="entry name" value="Ribonuclease H-like"/>
    <property type="match status" value="1"/>
</dbReference>
<dbReference type="RefSeq" id="XP_062714743.1">
    <property type="nucleotide sequence ID" value="XM_062858759.1"/>
</dbReference>
<dbReference type="EnsemblMetazoa" id="AALFPA23_013370.R19361">
    <property type="protein sequence ID" value="AALFPA23_013370.P19361"/>
    <property type="gene ID" value="AALFPA23_013370"/>
</dbReference>
<reference evidence="3" key="1">
    <citation type="journal article" date="2015" name="Proc. Natl. Acad. Sci. U.S.A.">
        <title>Genome sequence of the Asian Tiger mosquito, Aedes albopictus, reveals insights into its biology, genetics, and evolution.</title>
        <authorList>
            <person name="Chen X.G."/>
            <person name="Jiang X."/>
            <person name="Gu J."/>
            <person name="Xu M."/>
            <person name="Wu Y."/>
            <person name="Deng Y."/>
            <person name="Zhang C."/>
            <person name="Bonizzoni M."/>
            <person name="Dermauw W."/>
            <person name="Vontas J."/>
            <person name="Armbruster P."/>
            <person name="Huang X."/>
            <person name="Yang Y."/>
            <person name="Zhang H."/>
            <person name="He W."/>
            <person name="Peng H."/>
            <person name="Liu Y."/>
            <person name="Wu K."/>
            <person name="Chen J."/>
            <person name="Lirakis M."/>
            <person name="Topalis P."/>
            <person name="Van Leeuwen T."/>
            <person name="Hall A.B."/>
            <person name="Jiang X."/>
            <person name="Thorpe C."/>
            <person name="Mueller R.L."/>
            <person name="Sun C."/>
            <person name="Waterhouse R.M."/>
            <person name="Yan G."/>
            <person name="Tu Z.J."/>
            <person name="Fang X."/>
            <person name="James A.A."/>
        </authorList>
    </citation>
    <scope>NUCLEOTIDE SEQUENCE [LARGE SCALE GENOMIC DNA]</scope>
    <source>
        <strain evidence="3">Foshan</strain>
    </source>
</reference>
<dbReference type="Gene3D" id="1.10.340.70">
    <property type="match status" value="1"/>
</dbReference>
<dbReference type="RefSeq" id="XP_062714742.1">
    <property type="nucleotide sequence ID" value="XM_062858758.1"/>
</dbReference>
<evidence type="ECO:0000259" key="1">
    <source>
        <dbReference type="PROSITE" id="PS50994"/>
    </source>
</evidence>
<sequence>MDVATFGSTSSPCSAQFIKNLNAQEHAEEFPEAAHAIVNKHYVDDYFDSTFTASEAIKRAEEVAFIHSNAGFHIRNWVSNNEEFQQHFGGNPESHIVHFASDKSSCNSTERVLGMSWNTAKDVFVCTTVLRDDLQAYLTGTKLPTKRVLLSVVMSFFDPLGLWAPFIVLGKIIVQDLWRNGCSWDEIIDEFSAKKWFRWIALLPSLQAMEIPRCYFAEAKPSDYRDLELHVFADASEDAYGCVAYFRVLVKGKPRVALVSAKSKVAPLQYMSIPRMELLAAVLGARLAASVKSNHSVLIKRVFYHIDSATVLSWIRSDHRKYKQFVAYRIGDILSLTNPNQWGWVASKNNIADVLTKWGKNGPPLETGGEWVRGPDILYETDQGYHQRELPPPGVKEELRAYHLFHEVSFSKTLIDTTRFSRWTFLMRSTVCVLRFISNCRRKVRKLPIETVQATPKLSKLLKGTFSSIKSPLKSEEYQVAENYLWRTAQQEGFPDERKTLLNNSELPQSKWHLIERSSPLYRLAPFLDAEGVIRMEGRAAHAEFLSFEQRFPIVLPKGHDITSKVLLHYHTKFGHANRETVVNELRQRFYIQNIRAAVLQVMKDCQWCKINKCIPAVPRMAPLPVQRLTPHLRPFSYVGVDYFGPVVVTVGRRSEKRWICLFTCLVTRAIHMEVAHSLSSQSCVMAIRRFICRRGAPLEIFSDNGTNFQAANKELIQTVQSIEMECADIFTDARTRWSFNPPAAPHMGGIWERLVRSAKEALKAIHDGGKLTDEILLTVLSEAEDMVNSRPLTYVPQESADSEALTPNHFLRGLPSGVREEAKMPTSSAEALRDNYKRSQQLADILWKRWLKEYIPTINHRTKWLGEREPIVEGELVYITDGNNRRTWIRGTVEKVFRGVDGRIR</sequence>
<dbReference type="InterPro" id="IPR036397">
    <property type="entry name" value="RNaseH_sf"/>
</dbReference>
<reference evidence="2" key="2">
    <citation type="submission" date="2025-05" db="UniProtKB">
        <authorList>
            <consortium name="EnsemblMetazoa"/>
        </authorList>
    </citation>
    <scope>IDENTIFICATION</scope>
    <source>
        <strain evidence="2">Foshan</strain>
    </source>
</reference>
<evidence type="ECO:0000313" key="3">
    <source>
        <dbReference type="Proteomes" id="UP000069940"/>
    </source>
</evidence>
<dbReference type="Pfam" id="PF05380">
    <property type="entry name" value="Peptidase_A17"/>
    <property type="match status" value="1"/>
</dbReference>
<evidence type="ECO:0000313" key="2">
    <source>
        <dbReference type="EnsemblMetazoa" id="AALFPA23_013370.P19360"/>
    </source>
</evidence>
<name>A0ABM1YYX6_AEDAL</name>
<dbReference type="InterPro" id="IPR001584">
    <property type="entry name" value="Integrase_cat-core"/>
</dbReference>
<dbReference type="GeneID" id="134291254"/>
<feature type="domain" description="Integrase catalytic" evidence="1">
    <location>
        <begin position="631"/>
        <end position="816"/>
    </location>
</feature>
<dbReference type="InterPro" id="IPR041588">
    <property type="entry name" value="Integrase_H2C2"/>
</dbReference>
<keyword evidence="3" id="KW-1185">Reference proteome</keyword>
<dbReference type="EnsemblMetazoa" id="AALFPA23_013370.R19360">
    <property type="protein sequence ID" value="AALFPA23_013370.P19360"/>
    <property type="gene ID" value="AALFPA23_013370"/>
</dbReference>
<dbReference type="Pfam" id="PF18701">
    <property type="entry name" value="DUF5641"/>
    <property type="match status" value="1"/>
</dbReference>
<organism evidence="2 3">
    <name type="scientific">Aedes albopictus</name>
    <name type="common">Asian tiger mosquito</name>
    <name type="synonym">Stegomyia albopicta</name>
    <dbReference type="NCBI Taxonomy" id="7160"/>
    <lineage>
        <taxon>Eukaryota</taxon>
        <taxon>Metazoa</taxon>
        <taxon>Ecdysozoa</taxon>
        <taxon>Arthropoda</taxon>
        <taxon>Hexapoda</taxon>
        <taxon>Insecta</taxon>
        <taxon>Pterygota</taxon>
        <taxon>Neoptera</taxon>
        <taxon>Endopterygota</taxon>
        <taxon>Diptera</taxon>
        <taxon>Nematocera</taxon>
        <taxon>Culicoidea</taxon>
        <taxon>Culicidae</taxon>
        <taxon>Culicinae</taxon>
        <taxon>Aedini</taxon>
        <taxon>Aedes</taxon>
        <taxon>Stegomyia</taxon>
    </lineage>
</organism>
<accession>A0ABM1YYX6</accession>
<dbReference type="InterPro" id="IPR040676">
    <property type="entry name" value="DUF5641"/>
</dbReference>
<dbReference type="Gene3D" id="3.30.420.10">
    <property type="entry name" value="Ribonuclease H-like superfamily/Ribonuclease H"/>
    <property type="match status" value="1"/>
</dbReference>
<dbReference type="PROSITE" id="PS50994">
    <property type="entry name" value="INTEGRASE"/>
    <property type="match status" value="1"/>
</dbReference>
<dbReference type="Pfam" id="PF17921">
    <property type="entry name" value="Integrase_H2C2"/>
    <property type="match status" value="1"/>
</dbReference>
<dbReference type="Proteomes" id="UP000069940">
    <property type="component" value="Unassembled WGS sequence"/>
</dbReference>
<dbReference type="InterPro" id="IPR012337">
    <property type="entry name" value="RNaseH-like_sf"/>
</dbReference>
<dbReference type="PANTHER" id="PTHR47331">
    <property type="entry name" value="PHD-TYPE DOMAIN-CONTAINING PROTEIN"/>
    <property type="match status" value="1"/>
</dbReference>
<protein>
    <recommendedName>
        <fullName evidence="1">Integrase catalytic domain-containing protein</fullName>
    </recommendedName>
</protein>
<dbReference type="InterPro" id="IPR008042">
    <property type="entry name" value="Retrotrans_Pao"/>
</dbReference>
<proteinExistence type="predicted"/>